<evidence type="ECO:0000256" key="1">
    <source>
        <dbReference type="SAM" id="SignalP"/>
    </source>
</evidence>
<organism evidence="2 3">
    <name type="scientific">Pseudoalteromonas luteoviolacea</name>
    <dbReference type="NCBI Taxonomy" id="43657"/>
    <lineage>
        <taxon>Bacteria</taxon>
        <taxon>Pseudomonadati</taxon>
        <taxon>Pseudomonadota</taxon>
        <taxon>Gammaproteobacteria</taxon>
        <taxon>Alteromonadales</taxon>
        <taxon>Pseudoalteromonadaceae</taxon>
        <taxon>Pseudoalteromonas</taxon>
    </lineage>
</organism>
<feature type="chain" id="PRO_5002137081" description="Trimeric autotransporter adhesin YadA-like head domain-containing protein" evidence="1">
    <location>
        <begin position="23"/>
        <end position="283"/>
    </location>
</feature>
<feature type="signal peptide" evidence="1">
    <location>
        <begin position="1"/>
        <end position="22"/>
    </location>
</feature>
<comment type="caution">
    <text evidence="2">The sequence shown here is derived from an EMBL/GenBank/DDBJ whole genome shotgun (WGS) entry which is preliminary data.</text>
</comment>
<keyword evidence="1" id="KW-0732">Signal</keyword>
<proteinExistence type="predicted"/>
<dbReference type="EMBL" id="JWIC01000006">
    <property type="protein sequence ID" value="KID56921.1"/>
    <property type="molecule type" value="Genomic_DNA"/>
</dbReference>
<dbReference type="RefSeq" id="WP_039609982.1">
    <property type="nucleotide sequence ID" value="NZ_JWIC01000006.1"/>
</dbReference>
<reference evidence="2 3" key="1">
    <citation type="submission" date="2014-12" db="EMBL/GenBank/DDBJ databases">
        <title>Draft Genome Sequence of Pseudoalteromonas luteoviolacea HI1.</title>
        <authorList>
            <person name="Asahina A.Y."/>
            <person name="Hadfield M.G."/>
        </authorList>
    </citation>
    <scope>NUCLEOTIDE SEQUENCE [LARGE SCALE GENOMIC DNA]</scope>
    <source>
        <strain evidence="2 3">HI1</strain>
    </source>
</reference>
<dbReference type="OrthoDB" id="6306615at2"/>
<evidence type="ECO:0000313" key="2">
    <source>
        <dbReference type="EMBL" id="KID56921.1"/>
    </source>
</evidence>
<gene>
    <name evidence="2" type="ORF">JF50_13645</name>
</gene>
<accession>A0A0C1Q893</accession>
<sequence>MLNLKKSFTLVSLALISTTSFASSHDHGNDPINSDHALRAILQCMTKVDNTLVINGCNLHIANGTGYTHKKNNVSAANGVGNLILGYNTLKYGSQTPELDRRGSHNVILGDGHSYQSTGTLITGRNNTVTGQSAVIAGSGNQISGYGSAIMSGSNHTIEANHASIFGGTNNTIYADATWGSISGGETNRVYAQLASVVGGRHNSAFGIASSISGGQFNQTTISAPYAVVVGGSDNKSGSPAAVVLGGRFNEANGEASTVAGGFKRSTTGIHDYRAGSNFFSNQ</sequence>
<dbReference type="AlphaFoldDB" id="A0A0C1Q893"/>
<dbReference type="Gene3D" id="2.150.10.10">
    <property type="entry name" value="Serralysin-like metalloprotease, C-terminal"/>
    <property type="match status" value="1"/>
</dbReference>
<evidence type="ECO:0000313" key="3">
    <source>
        <dbReference type="Proteomes" id="UP000031327"/>
    </source>
</evidence>
<evidence type="ECO:0008006" key="4">
    <source>
        <dbReference type="Google" id="ProtNLM"/>
    </source>
</evidence>
<protein>
    <recommendedName>
        <fullName evidence="4">Trimeric autotransporter adhesin YadA-like head domain-containing protein</fullName>
    </recommendedName>
</protein>
<dbReference type="Proteomes" id="UP000031327">
    <property type="component" value="Unassembled WGS sequence"/>
</dbReference>
<dbReference type="InterPro" id="IPR011049">
    <property type="entry name" value="Serralysin-like_metalloprot_C"/>
</dbReference>
<name>A0A0C1Q893_9GAMM</name>